<dbReference type="Proteomes" id="UP001562178">
    <property type="component" value="Unassembled WGS sequence"/>
</dbReference>
<dbReference type="RefSeq" id="WP_369460514.1">
    <property type="nucleotide sequence ID" value="NZ_JBGBDC010000006.1"/>
</dbReference>
<reference evidence="1 2" key="1">
    <citation type="journal article" date="2016" name="Int. J. Syst. Evol. Microbiol.">
        <title>Description of Comamonas sediminis sp. nov., isolated from lagoon sediments.</title>
        <authorList>
            <person name="Subhash Y."/>
            <person name="Bang J.J."/>
            <person name="You T.H."/>
            <person name="Lee S.S."/>
        </authorList>
    </citation>
    <scope>NUCLEOTIDE SEQUENCE [LARGE SCALE GENOMIC DNA]</scope>
    <source>
        <strain evidence="1 2">JCM 31169</strain>
    </source>
</reference>
<comment type="caution">
    <text evidence="1">The sequence shown here is derived from an EMBL/GenBank/DDBJ whole genome shotgun (WGS) entry which is preliminary data.</text>
</comment>
<dbReference type="EMBL" id="JBGBDC010000006">
    <property type="protein sequence ID" value="MEY2252484.1"/>
    <property type="molecule type" value="Genomic_DNA"/>
</dbReference>
<organism evidence="1 2">
    <name type="scientific">Comamonas sediminis</name>
    <dbReference type="NCBI Taxonomy" id="1783360"/>
    <lineage>
        <taxon>Bacteria</taxon>
        <taxon>Pseudomonadati</taxon>
        <taxon>Pseudomonadota</taxon>
        <taxon>Betaproteobacteria</taxon>
        <taxon>Burkholderiales</taxon>
        <taxon>Comamonadaceae</taxon>
        <taxon>Comamonas</taxon>
    </lineage>
</organism>
<evidence type="ECO:0000313" key="2">
    <source>
        <dbReference type="Proteomes" id="UP001562178"/>
    </source>
</evidence>
<keyword evidence="2" id="KW-1185">Reference proteome</keyword>
<sequence>MPKLQTIKKDSYAPRGLQTEKPVAVRYFADERAELEREATADGRSLSSYVRIASKLGMEILKKQRVEAGAAS</sequence>
<gene>
    <name evidence="1" type="ORF">AB7A72_15810</name>
</gene>
<evidence type="ECO:0000313" key="1">
    <source>
        <dbReference type="EMBL" id="MEY2252484.1"/>
    </source>
</evidence>
<protein>
    <submittedName>
        <fullName evidence="1">Uncharacterized protein</fullName>
    </submittedName>
</protein>
<accession>A0ABV4B4V1</accession>
<name>A0ABV4B4V1_9BURK</name>
<proteinExistence type="predicted"/>